<keyword evidence="10" id="KW-0411">Iron-sulfur</keyword>
<dbReference type="SMART" id="SM00987">
    <property type="entry name" value="UreE_C"/>
    <property type="match status" value="1"/>
</dbReference>
<evidence type="ECO:0000256" key="6">
    <source>
        <dbReference type="ARBA" id="ARBA00022723"/>
    </source>
</evidence>
<sequence length="214" mass="24447">MKNLIKLKHLYKLKEAGVEYFEGFQSNENNNTMPNELEELKKICLNCTLCDLSKTRTHVVFGEGNPNAHLMFIGEGPGAEEDKTGRPFVGRAGKLLTKIILNVLELTREDVYIGNIVKCRPPNNRVPTIEEAQTCKPYLLKQIDIINPEILVCLGKTAFMYLMDIDMPISKVRGQIFEYKEKKVIPTFHPSYLLRNPSAKKEAYKDFLLIKSLL</sequence>
<keyword evidence="7" id="KW-0227">DNA damage</keyword>
<dbReference type="EMBL" id="BDME01000001">
    <property type="protein sequence ID" value="GAX87211.1"/>
    <property type="molecule type" value="Genomic_DNA"/>
</dbReference>
<evidence type="ECO:0000256" key="8">
    <source>
        <dbReference type="ARBA" id="ARBA00022801"/>
    </source>
</evidence>
<dbReference type="PANTHER" id="PTHR33693:SF1">
    <property type="entry name" value="TYPE-4 URACIL-DNA GLYCOSYLASE"/>
    <property type="match status" value="1"/>
</dbReference>
<dbReference type="CDD" id="cd10030">
    <property type="entry name" value="UDG-F4_TTUDGA_SPO1dp_like"/>
    <property type="match status" value="1"/>
</dbReference>
<dbReference type="SMART" id="SM00986">
    <property type="entry name" value="UDG"/>
    <property type="match status" value="1"/>
</dbReference>
<comment type="similarity">
    <text evidence="2">Belongs to the uracil-DNA glycosylase (UDG) superfamily. Type 4 (UDGa) family.</text>
</comment>
<evidence type="ECO:0000256" key="9">
    <source>
        <dbReference type="ARBA" id="ARBA00023004"/>
    </source>
</evidence>
<dbReference type="Gene3D" id="3.40.470.10">
    <property type="entry name" value="Uracil-DNA glycosylase-like domain"/>
    <property type="match status" value="1"/>
</dbReference>
<keyword evidence="8" id="KW-0378">Hydrolase</keyword>
<dbReference type="GO" id="GO:0004844">
    <property type="term" value="F:uracil DNA N-glycosylase activity"/>
    <property type="evidence" value="ECO:0007669"/>
    <property type="project" value="UniProtKB-EC"/>
</dbReference>
<reference evidence="13 14" key="1">
    <citation type="journal article" date="2017" name="Syst. Appl. Microbiol.">
        <title>Lebetimonas natsushimae sp. nov., a novel strictly anaerobic, moderately thermophilic chemoautotroph isolated from a deep-sea hydrothermal vent polychaete nest in the Mid-Okinawa Trough.</title>
        <authorList>
            <person name="Nagata R."/>
            <person name="Takaki Y."/>
            <person name="Tame A."/>
            <person name="Nunoura T."/>
            <person name="Muto H."/>
            <person name="Mino S."/>
            <person name="Sawayama S."/>
            <person name="Takai K."/>
            <person name="Nakagawa S."/>
        </authorList>
    </citation>
    <scope>NUCLEOTIDE SEQUENCE [LARGE SCALE GENOMIC DNA]</scope>
    <source>
        <strain evidence="13 14">HS1857</strain>
    </source>
</reference>
<organism evidence="13 14">
    <name type="scientific">Lebetimonas natsushimae</name>
    <dbReference type="NCBI Taxonomy" id="1936991"/>
    <lineage>
        <taxon>Bacteria</taxon>
        <taxon>Pseudomonadati</taxon>
        <taxon>Campylobacterota</taxon>
        <taxon>Epsilonproteobacteria</taxon>
        <taxon>Nautiliales</taxon>
        <taxon>Nautiliaceae</taxon>
        <taxon>Lebetimonas</taxon>
    </lineage>
</organism>
<dbReference type="GO" id="GO:0051539">
    <property type="term" value="F:4 iron, 4 sulfur cluster binding"/>
    <property type="evidence" value="ECO:0007669"/>
    <property type="project" value="UniProtKB-KW"/>
</dbReference>
<dbReference type="InterPro" id="IPR036895">
    <property type="entry name" value="Uracil-DNA_glycosylase-like_sf"/>
</dbReference>
<evidence type="ECO:0000256" key="4">
    <source>
        <dbReference type="ARBA" id="ARBA00019403"/>
    </source>
</evidence>
<keyword evidence="6" id="KW-0479">Metal-binding</keyword>
<evidence type="ECO:0000256" key="10">
    <source>
        <dbReference type="ARBA" id="ARBA00023014"/>
    </source>
</evidence>
<evidence type="ECO:0000256" key="2">
    <source>
        <dbReference type="ARBA" id="ARBA00006521"/>
    </source>
</evidence>
<dbReference type="GO" id="GO:0016779">
    <property type="term" value="F:nucleotidyltransferase activity"/>
    <property type="evidence" value="ECO:0007669"/>
    <property type="project" value="UniProtKB-KW"/>
</dbReference>
<dbReference type="Pfam" id="PF03167">
    <property type="entry name" value="UDG"/>
    <property type="match status" value="1"/>
</dbReference>
<keyword evidence="13" id="KW-0808">Transferase</keyword>
<gene>
    <name evidence="13" type="ORF">LNAT_P0506</name>
</gene>
<dbReference type="PANTHER" id="PTHR33693">
    <property type="entry name" value="TYPE-5 URACIL-DNA GLYCOSYLASE"/>
    <property type="match status" value="1"/>
</dbReference>
<keyword evidence="9" id="KW-0408">Iron</keyword>
<evidence type="ECO:0000313" key="14">
    <source>
        <dbReference type="Proteomes" id="UP000217944"/>
    </source>
</evidence>
<evidence type="ECO:0000313" key="13">
    <source>
        <dbReference type="EMBL" id="GAX87211.1"/>
    </source>
</evidence>
<dbReference type="AlphaFoldDB" id="A0A292YCN8"/>
<dbReference type="EC" id="3.2.2.27" evidence="3"/>
<dbReference type="SUPFAM" id="SSF52141">
    <property type="entry name" value="Uracil-DNA glycosylase-like"/>
    <property type="match status" value="1"/>
</dbReference>
<evidence type="ECO:0000256" key="11">
    <source>
        <dbReference type="ARBA" id="ARBA00023204"/>
    </source>
</evidence>
<dbReference type="InterPro" id="IPR005273">
    <property type="entry name" value="Ura-DNA_glyco_family4"/>
</dbReference>
<evidence type="ECO:0000259" key="12">
    <source>
        <dbReference type="SMART" id="SM00986"/>
    </source>
</evidence>
<dbReference type="InterPro" id="IPR005122">
    <property type="entry name" value="Uracil-DNA_glycosylase-like"/>
</dbReference>
<dbReference type="Proteomes" id="UP000217944">
    <property type="component" value="Unassembled WGS sequence"/>
</dbReference>
<dbReference type="InterPro" id="IPR051536">
    <property type="entry name" value="UDG_Type-4/5"/>
</dbReference>
<proteinExistence type="inferred from homology"/>
<feature type="domain" description="Uracil-DNA glycosylase-like" evidence="12">
    <location>
        <begin position="61"/>
        <end position="208"/>
    </location>
</feature>
<keyword evidence="5" id="KW-0004">4Fe-4S</keyword>
<dbReference type="GO" id="GO:0046872">
    <property type="term" value="F:metal ion binding"/>
    <property type="evidence" value="ECO:0007669"/>
    <property type="project" value="UniProtKB-KW"/>
</dbReference>
<evidence type="ECO:0000256" key="1">
    <source>
        <dbReference type="ARBA" id="ARBA00001400"/>
    </source>
</evidence>
<name>A0A292YCN8_9BACT</name>
<accession>A0A292YCN8</accession>
<keyword evidence="14" id="KW-1185">Reference proteome</keyword>
<evidence type="ECO:0000256" key="5">
    <source>
        <dbReference type="ARBA" id="ARBA00022485"/>
    </source>
</evidence>
<dbReference type="RefSeq" id="WP_238593967.1">
    <property type="nucleotide sequence ID" value="NZ_BDME01000001.1"/>
</dbReference>
<comment type="caution">
    <text evidence="13">The sequence shown here is derived from an EMBL/GenBank/DDBJ whole genome shotgun (WGS) entry which is preliminary data.</text>
</comment>
<evidence type="ECO:0000256" key="3">
    <source>
        <dbReference type="ARBA" id="ARBA00012030"/>
    </source>
</evidence>
<comment type="catalytic activity">
    <reaction evidence="1">
        <text>Hydrolyzes single-stranded DNA or mismatched double-stranded DNA and polynucleotides, releasing free uracil.</text>
        <dbReference type="EC" id="3.2.2.27"/>
    </reaction>
</comment>
<dbReference type="GO" id="GO:0006281">
    <property type="term" value="P:DNA repair"/>
    <property type="evidence" value="ECO:0007669"/>
    <property type="project" value="UniProtKB-KW"/>
</dbReference>
<keyword evidence="11" id="KW-0234">DNA repair</keyword>
<evidence type="ECO:0000256" key="7">
    <source>
        <dbReference type="ARBA" id="ARBA00022763"/>
    </source>
</evidence>
<protein>
    <recommendedName>
        <fullName evidence="4">Type-4 uracil-DNA glycosylase</fullName>
        <ecNumber evidence="3">3.2.2.27</ecNumber>
    </recommendedName>
</protein>
<dbReference type="NCBIfam" id="TIGR00758">
    <property type="entry name" value="UDG_fam4"/>
    <property type="match status" value="1"/>
</dbReference>
<keyword evidence="13" id="KW-0548">Nucleotidyltransferase</keyword>